<dbReference type="RefSeq" id="WP_386819024.1">
    <property type="nucleotide sequence ID" value="NZ_JBHUIT010000003.1"/>
</dbReference>
<accession>A0ABW5D4W5</accession>
<gene>
    <name evidence="2" type="ORF">ACFSSA_05335</name>
</gene>
<comment type="caution">
    <text evidence="2">The sequence shown here is derived from an EMBL/GenBank/DDBJ whole genome shotgun (WGS) entry which is preliminary data.</text>
</comment>
<reference evidence="3" key="1">
    <citation type="journal article" date="2019" name="Int. J. Syst. Evol. Microbiol.">
        <title>The Global Catalogue of Microorganisms (GCM) 10K type strain sequencing project: providing services to taxonomists for standard genome sequencing and annotation.</title>
        <authorList>
            <consortium name="The Broad Institute Genomics Platform"/>
            <consortium name="The Broad Institute Genome Sequencing Center for Infectious Disease"/>
            <person name="Wu L."/>
            <person name="Ma J."/>
        </authorList>
    </citation>
    <scope>NUCLEOTIDE SEQUENCE [LARGE SCALE GENOMIC DNA]</scope>
    <source>
        <strain evidence="3">CGMCC 4.7106</strain>
    </source>
</reference>
<feature type="signal peptide" evidence="1">
    <location>
        <begin position="1"/>
        <end position="31"/>
    </location>
</feature>
<evidence type="ECO:0000313" key="2">
    <source>
        <dbReference type="EMBL" id="MFD2256093.1"/>
    </source>
</evidence>
<organism evidence="2 3">
    <name type="scientific">Luteolibacter algae</name>
    <dbReference type="NCBI Taxonomy" id="454151"/>
    <lineage>
        <taxon>Bacteria</taxon>
        <taxon>Pseudomonadati</taxon>
        <taxon>Verrucomicrobiota</taxon>
        <taxon>Verrucomicrobiia</taxon>
        <taxon>Verrucomicrobiales</taxon>
        <taxon>Verrucomicrobiaceae</taxon>
        <taxon>Luteolibacter</taxon>
    </lineage>
</organism>
<dbReference type="Proteomes" id="UP001597375">
    <property type="component" value="Unassembled WGS sequence"/>
</dbReference>
<proteinExistence type="predicted"/>
<protein>
    <submittedName>
        <fullName evidence="2">Uncharacterized protein</fullName>
    </submittedName>
</protein>
<name>A0ABW5D4W5_9BACT</name>
<keyword evidence="1" id="KW-0732">Signal</keyword>
<evidence type="ECO:0000313" key="3">
    <source>
        <dbReference type="Proteomes" id="UP001597375"/>
    </source>
</evidence>
<sequence length="502" mass="54841">MKNQYLKQTTGNLTGSLLLMAALSQPSSAEALPGELLLSDEAVPWQEIGKDFPKRPAPVTETIEDLVFESNRERKAIIAKQNETGEDLDPPKRKTIFGSNPFLNSGSIFPGFETPTGAVWQPTVVIYGTYRTALQHFDNGLTNSTEWANRLDLFTNIYLTPTERILFSIRPLDNGGNFTSYRFDDPSGYNDSLNGRIRSLYFEGDFGELFPNLDPHDTKNLDYGFAVGRMPLNFQDGIMINDSVDAFGVTRASMFNFGASASRLTALVAWNEIHRGNNIEDPDASLFGLFYAADYSKSTYEVDLAYVNGSNSTGGDGLYFGIGQTRRFGKYNSTLRANLSYAMDDETAAIDTGALLFSQISRTMDYNFDIAYINSFVGIGNYTSAARDPSVGGPIGGINGLLFGAVGLGRYGSAISNRSNDAVGASIGYQHFLDGQYSKRQIVAEIGGRISTDGNSRSGGGIGLSYQHALDQHSIIRLDSFLAAYDDGETGTGLRCEYSFQF</sequence>
<dbReference type="EMBL" id="JBHUIT010000003">
    <property type="protein sequence ID" value="MFD2256093.1"/>
    <property type="molecule type" value="Genomic_DNA"/>
</dbReference>
<keyword evidence="3" id="KW-1185">Reference proteome</keyword>
<feature type="chain" id="PRO_5046440706" evidence="1">
    <location>
        <begin position="32"/>
        <end position="502"/>
    </location>
</feature>
<evidence type="ECO:0000256" key="1">
    <source>
        <dbReference type="SAM" id="SignalP"/>
    </source>
</evidence>